<dbReference type="AlphaFoldDB" id="A0A0L9UTG0"/>
<feature type="region of interest" description="Disordered" evidence="1">
    <location>
        <begin position="83"/>
        <end position="131"/>
    </location>
</feature>
<name>A0A0L9UTG0_PHAAN</name>
<dbReference type="Gramene" id="KOM45834">
    <property type="protein sequence ID" value="KOM45834"/>
    <property type="gene ID" value="LR48_Vigan06g114000"/>
</dbReference>
<evidence type="ECO:0000313" key="2">
    <source>
        <dbReference type="EMBL" id="KOM45834.1"/>
    </source>
</evidence>
<reference evidence="3" key="1">
    <citation type="journal article" date="2015" name="Proc. Natl. Acad. Sci. U.S.A.">
        <title>Genome sequencing of adzuki bean (Vigna angularis) provides insight into high starch and low fat accumulation and domestication.</title>
        <authorList>
            <person name="Yang K."/>
            <person name="Tian Z."/>
            <person name="Chen C."/>
            <person name="Luo L."/>
            <person name="Zhao B."/>
            <person name="Wang Z."/>
            <person name="Yu L."/>
            <person name="Li Y."/>
            <person name="Sun Y."/>
            <person name="Li W."/>
            <person name="Chen Y."/>
            <person name="Li Y."/>
            <person name="Zhang Y."/>
            <person name="Ai D."/>
            <person name="Zhao J."/>
            <person name="Shang C."/>
            <person name="Ma Y."/>
            <person name="Wu B."/>
            <person name="Wang M."/>
            <person name="Gao L."/>
            <person name="Sun D."/>
            <person name="Zhang P."/>
            <person name="Guo F."/>
            <person name="Wang W."/>
            <person name="Li Y."/>
            <person name="Wang J."/>
            <person name="Varshney R.K."/>
            <person name="Wang J."/>
            <person name="Ling H.Q."/>
            <person name="Wan P."/>
        </authorList>
    </citation>
    <scope>NUCLEOTIDE SEQUENCE</scope>
    <source>
        <strain evidence="3">cv. Jingnong 6</strain>
    </source>
</reference>
<protein>
    <submittedName>
        <fullName evidence="2">Uncharacterized protein</fullName>
    </submittedName>
</protein>
<proteinExistence type="predicted"/>
<accession>A0A0L9UTG0</accession>
<dbReference type="EMBL" id="CM003376">
    <property type="protein sequence ID" value="KOM45834.1"/>
    <property type="molecule type" value="Genomic_DNA"/>
</dbReference>
<organism evidence="2 3">
    <name type="scientific">Phaseolus angularis</name>
    <name type="common">Azuki bean</name>
    <name type="synonym">Vigna angularis</name>
    <dbReference type="NCBI Taxonomy" id="3914"/>
    <lineage>
        <taxon>Eukaryota</taxon>
        <taxon>Viridiplantae</taxon>
        <taxon>Streptophyta</taxon>
        <taxon>Embryophyta</taxon>
        <taxon>Tracheophyta</taxon>
        <taxon>Spermatophyta</taxon>
        <taxon>Magnoliopsida</taxon>
        <taxon>eudicotyledons</taxon>
        <taxon>Gunneridae</taxon>
        <taxon>Pentapetalae</taxon>
        <taxon>rosids</taxon>
        <taxon>fabids</taxon>
        <taxon>Fabales</taxon>
        <taxon>Fabaceae</taxon>
        <taxon>Papilionoideae</taxon>
        <taxon>50 kb inversion clade</taxon>
        <taxon>NPAAA clade</taxon>
        <taxon>indigoferoid/millettioid clade</taxon>
        <taxon>Phaseoleae</taxon>
        <taxon>Vigna</taxon>
    </lineage>
</organism>
<feature type="compositionally biased region" description="Basic residues" evidence="1">
    <location>
        <begin position="86"/>
        <end position="96"/>
    </location>
</feature>
<sequence>MGLSSILVTTRNQTSSTGKNNHLVIGPSYYDRVLKIIKNVAWRDTQSRNRGINPLPHLQLTEHTSSPFRSLFVFFSSLPQNEALHAPKKPSQGRRTRYYDNSLPASSDFGIPGTENHQRVNRQSSRITGIK</sequence>
<feature type="compositionally biased region" description="Polar residues" evidence="1">
    <location>
        <begin position="121"/>
        <end position="131"/>
    </location>
</feature>
<evidence type="ECO:0000256" key="1">
    <source>
        <dbReference type="SAM" id="MobiDB-lite"/>
    </source>
</evidence>
<gene>
    <name evidence="2" type="ORF">LR48_Vigan06g114000</name>
</gene>
<evidence type="ECO:0000313" key="3">
    <source>
        <dbReference type="Proteomes" id="UP000053144"/>
    </source>
</evidence>
<dbReference type="Proteomes" id="UP000053144">
    <property type="component" value="Chromosome 6"/>
</dbReference>